<proteinExistence type="predicted"/>
<evidence type="ECO:0000313" key="2">
    <source>
        <dbReference type="Proteomes" id="UP000701853"/>
    </source>
</evidence>
<comment type="caution">
    <text evidence="1">The sequence shown here is derived from an EMBL/GenBank/DDBJ whole genome shotgun (WGS) entry which is preliminary data.</text>
</comment>
<dbReference type="Gene3D" id="3.60.10.10">
    <property type="entry name" value="Endonuclease/exonuclease/phosphatase"/>
    <property type="match status" value="1"/>
</dbReference>
<reference evidence="1 2" key="1">
    <citation type="journal article" date="2021" name="bioRxiv">
        <title>The Gossypium anomalum genome as a resource for cotton improvement and evolutionary analysis of hybrid incompatibility.</title>
        <authorList>
            <person name="Grover C.E."/>
            <person name="Yuan D."/>
            <person name="Arick M.A."/>
            <person name="Miller E.R."/>
            <person name="Hu G."/>
            <person name="Peterson D.G."/>
            <person name="Wendel J.F."/>
            <person name="Udall J.A."/>
        </authorList>
    </citation>
    <scope>NUCLEOTIDE SEQUENCE [LARGE SCALE GENOMIC DNA]</scope>
    <source>
        <strain evidence="1">JFW-Udall</strain>
        <tissue evidence="1">Leaf</tissue>
    </source>
</reference>
<name>A0A8J6CY63_9ROSI</name>
<sequence>MELEFAGLTLDEEEGAVLQIQDDPNSIREEEVLNLVGCFLTASIIHFLAMKSTMANLWHPVRGVQIRDMGEKSDPFIIGGCQEASRPVAMKILSWNVRGLGNPRTVRRLRHSLKLHYPQMVFFMETKINKYQMEKVRRSCDFLFDIDVDSIGSKGGLSLAWRGDVNIML</sequence>
<dbReference type="PANTHER" id="PTHR35218:SF9">
    <property type="entry name" value="ENDONUCLEASE_EXONUCLEASE_PHOSPHATASE DOMAIN-CONTAINING PROTEIN"/>
    <property type="match status" value="1"/>
</dbReference>
<evidence type="ECO:0008006" key="3">
    <source>
        <dbReference type="Google" id="ProtNLM"/>
    </source>
</evidence>
<dbReference type="OrthoDB" id="994450at2759"/>
<dbReference type="PANTHER" id="PTHR35218">
    <property type="entry name" value="RNASE H DOMAIN-CONTAINING PROTEIN"/>
    <property type="match status" value="1"/>
</dbReference>
<keyword evidence="2" id="KW-1185">Reference proteome</keyword>
<dbReference type="AlphaFoldDB" id="A0A8J6CY63"/>
<dbReference type="SUPFAM" id="SSF56219">
    <property type="entry name" value="DNase I-like"/>
    <property type="match status" value="1"/>
</dbReference>
<organism evidence="1 2">
    <name type="scientific">Gossypium anomalum</name>
    <dbReference type="NCBI Taxonomy" id="47600"/>
    <lineage>
        <taxon>Eukaryota</taxon>
        <taxon>Viridiplantae</taxon>
        <taxon>Streptophyta</taxon>
        <taxon>Embryophyta</taxon>
        <taxon>Tracheophyta</taxon>
        <taxon>Spermatophyta</taxon>
        <taxon>Magnoliopsida</taxon>
        <taxon>eudicotyledons</taxon>
        <taxon>Gunneridae</taxon>
        <taxon>Pentapetalae</taxon>
        <taxon>rosids</taxon>
        <taxon>malvids</taxon>
        <taxon>Malvales</taxon>
        <taxon>Malvaceae</taxon>
        <taxon>Malvoideae</taxon>
        <taxon>Gossypium</taxon>
    </lineage>
</organism>
<protein>
    <recommendedName>
        <fullName evidence="3">Endonuclease/exonuclease/phosphatase domain-containing protein</fullName>
    </recommendedName>
</protein>
<accession>A0A8J6CY63</accession>
<gene>
    <name evidence="1" type="ORF">CXB51_020029</name>
</gene>
<evidence type="ECO:0000313" key="1">
    <source>
        <dbReference type="EMBL" id="KAG8486545.1"/>
    </source>
</evidence>
<dbReference type="Proteomes" id="UP000701853">
    <property type="component" value="Chromosome 8"/>
</dbReference>
<dbReference type="InterPro" id="IPR036691">
    <property type="entry name" value="Endo/exonu/phosph_ase_sf"/>
</dbReference>
<dbReference type="EMBL" id="JAHUZN010000008">
    <property type="protein sequence ID" value="KAG8486545.1"/>
    <property type="molecule type" value="Genomic_DNA"/>
</dbReference>